<accession>A0A2P2Q5E5</accession>
<dbReference type="AlphaFoldDB" id="A0A2P2Q5E5"/>
<reference evidence="1" key="1">
    <citation type="submission" date="2018-02" db="EMBL/GenBank/DDBJ databases">
        <title>Rhizophora mucronata_Transcriptome.</title>
        <authorList>
            <person name="Meera S.P."/>
            <person name="Sreeshan A."/>
            <person name="Augustine A."/>
        </authorList>
    </citation>
    <scope>NUCLEOTIDE SEQUENCE</scope>
    <source>
        <tissue evidence="1">Leaf</tissue>
    </source>
</reference>
<proteinExistence type="predicted"/>
<protein>
    <submittedName>
        <fullName evidence="1">Uncharacterized protein</fullName>
    </submittedName>
</protein>
<organism evidence="1">
    <name type="scientific">Rhizophora mucronata</name>
    <name type="common">Asiatic mangrove</name>
    <dbReference type="NCBI Taxonomy" id="61149"/>
    <lineage>
        <taxon>Eukaryota</taxon>
        <taxon>Viridiplantae</taxon>
        <taxon>Streptophyta</taxon>
        <taxon>Embryophyta</taxon>
        <taxon>Tracheophyta</taxon>
        <taxon>Spermatophyta</taxon>
        <taxon>Magnoliopsida</taxon>
        <taxon>eudicotyledons</taxon>
        <taxon>Gunneridae</taxon>
        <taxon>Pentapetalae</taxon>
        <taxon>rosids</taxon>
        <taxon>fabids</taxon>
        <taxon>Malpighiales</taxon>
        <taxon>Rhizophoraceae</taxon>
        <taxon>Rhizophora</taxon>
    </lineage>
</organism>
<sequence>MHKSKKTFLSSNESTSQNIFRYCPPFSNKPHEINEEVVTYKPRSLRATVAVINTNERGIMRSLHLAVILNNLIGLNDSEGEVTITVLLKVPGPEMGIAEGSIVIVIKVIILVHTGI</sequence>
<dbReference type="EMBL" id="GGEC01081731">
    <property type="protein sequence ID" value="MBX62215.1"/>
    <property type="molecule type" value="Transcribed_RNA"/>
</dbReference>
<name>A0A2P2Q5E5_RHIMU</name>
<evidence type="ECO:0000313" key="1">
    <source>
        <dbReference type="EMBL" id="MBX62215.1"/>
    </source>
</evidence>